<dbReference type="KEGG" id="goq:ACH46_00600"/>
<feature type="domain" description="Carboxymuconolactone decarboxylase-like" evidence="1">
    <location>
        <begin position="13"/>
        <end position="95"/>
    </location>
</feature>
<dbReference type="PANTHER" id="PTHR34846:SF7">
    <property type="entry name" value="BLL7811 PROTEIN"/>
    <property type="match status" value="1"/>
</dbReference>
<dbReference type="SUPFAM" id="SSF69118">
    <property type="entry name" value="AhpD-like"/>
    <property type="match status" value="1"/>
</dbReference>
<protein>
    <submittedName>
        <fullName evidence="2">Alkylhydroperoxidase</fullName>
    </submittedName>
</protein>
<dbReference type="Pfam" id="PF02627">
    <property type="entry name" value="CMD"/>
    <property type="match status" value="1"/>
</dbReference>
<accession>A0A0N9MZ14</accession>
<gene>
    <name evidence="2" type="ORF">ACH46_00600</name>
</gene>
<dbReference type="NCBIfam" id="TIGR00778">
    <property type="entry name" value="ahpD_dom"/>
    <property type="match status" value="1"/>
</dbReference>
<dbReference type="Gene3D" id="1.20.1290.10">
    <property type="entry name" value="AhpD-like"/>
    <property type="match status" value="1"/>
</dbReference>
<dbReference type="RefSeq" id="WP_062391228.1">
    <property type="nucleotide sequence ID" value="NZ_CP011853.1"/>
</dbReference>
<name>A0A0N9MZ14_9ACTN</name>
<keyword evidence="2" id="KW-0575">Peroxidase</keyword>
<reference evidence="2 3" key="2">
    <citation type="journal article" date="2017" name="Int. J. Syst. Evol. Microbiol.">
        <title>Gordonia phthalatica sp. nov., a di-n-butyl phthalate-degrading bacterium isolated from activated sludge.</title>
        <authorList>
            <person name="Jin D."/>
            <person name="Kong X."/>
            <person name="Jia M."/>
            <person name="Yu X."/>
            <person name="Wang X."/>
            <person name="Zhuang X."/>
            <person name="Deng Y."/>
            <person name="Bai Z."/>
        </authorList>
    </citation>
    <scope>NUCLEOTIDE SEQUENCE [LARGE SCALE GENOMIC DNA]</scope>
    <source>
        <strain evidence="2 3">QH-11</strain>
    </source>
</reference>
<dbReference type="EMBL" id="CP011853">
    <property type="protein sequence ID" value="ALG83281.1"/>
    <property type="molecule type" value="Genomic_DNA"/>
</dbReference>
<keyword evidence="2" id="KW-0560">Oxidoreductase</keyword>
<dbReference type="GO" id="GO:0051920">
    <property type="term" value="F:peroxiredoxin activity"/>
    <property type="evidence" value="ECO:0007669"/>
    <property type="project" value="InterPro"/>
</dbReference>
<proteinExistence type="predicted"/>
<dbReference type="Proteomes" id="UP000063789">
    <property type="component" value="Chromosome"/>
</dbReference>
<dbReference type="InterPro" id="IPR029032">
    <property type="entry name" value="AhpD-like"/>
</dbReference>
<evidence type="ECO:0000313" key="2">
    <source>
        <dbReference type="EMBL" id="ALG83281.1"/>
    </source>
</evidence>
<dbReference type="PATRIC" id="fig|1136941.3.peg.123"/>
<reference evidence="3" key="1">
    <citation type="submission" date="2015-06" db="EMBL/GenBank/DDBJ databases">
        <title>Complete genome sequence and metabolic analysis of phthalate degradation pathway in Gordonia sp. QH-11.</title>
        <authorList>
            <person name="Jin D."/>
            <person name="Kong X."/>
            <person name="Bai Z."/>
        </authorList>
    </citation>
    <scope>NUCLEOTIDE SEQUENCE [LARGE SCALE GENOMIC DNA]</scope>
    <source>
        <strain evidence="3">QH-11</strain>
    </source>
</reference>
<dbReference type="AlphaFoldDB" id="A0A0N9MZ14"/>
<keyword evidence="3" id="KW-1185">Reference proteome</keyword>
<dbReference type="STRING" id="1136941.ACH46_00600"/>
<dbReference type="OrthoDB" id="9801997at2"/>
<evidence type="ECO:0000259" key="1">
    <source>
        <dbReference type="Pfam" id="PF02627"/>
    </source>
</evidence>
<organism evidence="2 3">
    <name type="scientific">Gordonia phthalatica</name>
    <dbReference type="NCBI Taxonomy" id="1136941"/>
    <lineage>
        <taxon>Bacteria</taxon>
        <taxon>Bacillati</taxon>
        <taxon>Actinomycetota</taxon>
        <taxon>Actinomycetes</taxon>
        <taxon>Mycobacteriales</taxon>
        <taxon>Gordoniaceae</taxon>
        <taxon>Gordonia</taxon>
    </lineage>
</organism>
<dbReference type="InterPro" id="IPR003779">
    <property type="entry name" value="CMD-like"/>
</dbReference>
<dbReference type="PANTHER" id="PTHR34846">
    <property type="entry name" value="4-CARBOXYMUCONOLACTONE DECARBOXYLASE FAMILY PROTEIN (AFU_ORTHOLOGUE AFUA_6G11590)"/>
    <property type="match status" value="1"/>
</dbReference>
<dbReference type="InterPro" id="IPR004675">
    <property type="entry name" value="AhpD_core"/>
</dbReference>
<evidence type="ECO:0000313" key="3">
    <source>
        <dbReference type="Proteomes" id="UP000063789"/>
    </source>
</evidence>
<sequence>MTARMTNPTMLLPGVFDALMAMHKAVADTGLPADLSEMVNMRASQLNGCSTCLDGHWRLARRFGVSDEKLFAVGAWRDSPYFTEAERIALEITEELTHLSMKPEAVSDELWERAAEEFDEAQLAALIVAVATINFYNRVNHATRQPGGSWKP</sequence>